<name>A0A0F9M363_9ZZZZ</name>
<reference evidence="1" key="1">
    <citation type="journal article" date="2015" name="Nature">
        <title>Complex archaea that bridge the gap between prokaryotes and eukaryotes.</title>
        <authorList>
            <person name="Spang A."/>
            <person name="Saw J.H."/>
            <person name="Jorgensen S.L."/>
            <person name="Zaremba-Niedzwiedzka K."/>
            <person name="Martijn J."/>
            <person name="Lind A.E."/>
            <person name="van Eijk R."/>
            <person name="Schleper C."/>
            <person name="Guy L."/>
            <person name="Ettema T.J."/>
        </authorList>
    </citation>
    <scope>NUCLEOTIDE SEQUENCE</scope>
</reference>
<dbReference type="NCBIfam" id="NF045672">
    <property type="entry name" value="MCP_gp7_epsi_15"/>
    <property type="match status" value="1"/>
</dbReference>
<evidence type="ECO:0000313" key="1">
    <source>
        <dbReference type="EMBL" id="KKN00164.1"/>
    </source>
</evidence>
<dbReference type="InterPro" id="IPR048813">
    <property type="entry name" value="GP7-like"/>
</dbReference>
<evidence type="ECO:0008006" key="2">
    <source>
        <dbReference type="Google" id="ProtNLM"/>
    </source>
</evidence>
<dbReference type="EMBL" id="LAZR01005408">
    <property type="protein sequence ID" value="KKN00164.1"/>
    <property type="molecule type" value="Genomic_DNA"/>
</dbReference>
<gene>
    <name evidence="1" type="ORF">LCGC14_1140580</name>
</gene>
<comment type="caution">
    <text evidence="1">The sequence shown here is derived from an EMBL/GenBank/DDBJ whole genome shotgun (WGS) entry which is preliminary data.</text>
</comment>
<protein>
    <recommendedName>
        <fullName evidence="2">Major capsid protein</fullName>
    </recommendedName>
</protein>
<accession>A0A0F9M363</accession>
<proteinExistence type="predicted"/>
<sequence>MAVTLVDHANQSANQGKEIQAEIAYWFLEESQAAQILPLASNLQLALQITNMETLPTIGTRKINASFSESTGTFAQKIESKYIFGHDIDVDIVLVKADPTERQTQRQMSAHAMAFKFNDMFINGDPASDEFKGLSMRVDDVNADGFSNQYIDAGSTNAANRGMLYDTTERQYFMDKIGELLDVTVGHRSSAFFMNSKMYLAFEAAFRRENVLRQDKDMFGRIINHWGDVPLLRIGVKADQTTEVITNTETLSGGTEETSIYSVRFGEKMYFWGIQQEPMTVNDLGEVQSTPVFRDRVQWVIGMAVANPRAIARAYGFVPDADAS</sequence>
<organism evidence="1">
    <name type="scientific">marine sediment metagenome</name>
    <dbReference type="NCBI Taxonomy" id="412755"/>
    <lineage>
        <taxon>unclassified sequences</taxon>
        <taxon>metagenomes</taxon>
        <taxon>ecological metagenomes</taxon>
    </lineage>
</organism>
<dbReference type="AlphaFoldDB" id="A0A0F9M363"/>